<feature type="region of interest" description="Disordered" evidence="1">
    <location>
        <begin position="1"/>
        <end position="84"/>
    </location>
</feature>
<gene>
    <name evidence="2" type="ORF">OLC1_LOCUS12171</name>
</gene>
<protein>
    <submittedName>
        <fullName evidence="2">OLC1v1001283C2</fullName>
    </submittedName>
</protein>
<proteinExistence type="predicted"/>
<name>A0AAV1D5N6_OLDCO</name>
<reference evidence="2" key="1">
    <citation type="submission" date="2023-03" db="EMBL/GenBank/DDBJ databases">
        <authorList>
            <person name="Julca I."/>
        </authorList>
    </citation>
    <scope>NUCLEOTIDE SEQUENCE</scope>
</reference>
<feature type="compositionally biased region" description="Polar residues" evidence="1">
    <location>
        <begin position="64"/>
        <end position="77"/>
    </location>
</feature>
<keyword evidence="3" id="KW-1185">Reference proteome</keyword>
<feature type="region of interest" description="Disordered" evidence="1">
    <location>
        <begin position="105"/>
        <end position="167"/>
    </location>
</feature>
<dbReference type="PANTHER" id="PTHR33912">
    <property type="entry name" value="OS01G0939400 PROTEIN"/>
    <property type="match status" value="1"/>
</dbReference>
<dbReference type="AlphaFoldDB" id="A0AAV1D5N6"/>
<evidence type="ECO:0000313" key="2">
    <source>
        <dbReference type="EMBL" id="CAI9102908.1"/>
    </source>
</evidence>
<dbReference type="Proteomes" id="UP001161247">
    <property type="component" value="Chromosome 4"/>
</dbReference>
<evidence type="ECO:0000256" key="1">
    <source>
        <dbReference type="SAM" id="MobiDB-lite"/>
    </source>
</evidence>
<sequence>MSLVDYASSSDEEEDRNTIASIEVEGNQEPKVPEQVAPEKWQRIEASIEQSSAPKPQLRVSHNPPHQNQSSTATVNRQGEEFEAPMLKLPDAAFLLSSPALASNVAATDHSSRVAAAMAESVSRKRDLNISSSSYTRHKLPKGNLPHSKRIPDTTGGNLLPPQLAGRSNVVTEDISKLFVKKRVDSSSST</sequence>
<dbReference type="InterPro" id="IPR040381">
    <property type="entry name" value="At4g14450-like"/>
</dbReference>
<dbReference type="PANTHER" id="PTHR33912:SF3">
    <property type="entry name" value="OS01G0939400 PROTEIN"/>
    <property type="match status" value="1"/>
</dbReference>
<organism evidence="2 3">
    <name type="scientific">Oldenlandia corymbosa var. corymbosa</name>
    <dbReference type="NCBI Taxonomy" id="529605"/>
    <lineage>
        <taxon>Eukaryota</taxon>
        <taxon>Viridiplantae</taxon>
        <taxon>Streptophyta</taxon>
        <taxon>Embryophyta</taxon>
        <taxon>Tracheophyta</taxon>
        <taxon>Spermatophyta</taxon>
        <taxon>Magnoliopsida</taxon>
        <taxon>eudicotyledons</taxon>
        <taxon>Gunneridae</taxon>
        <taxon>Pentapetalae</taxon>
        <taxon>asterids</taxon>
        <taxon>lamiids</taxon>
        <taxon>Gentianales</taxon>
        <taxon>Rubiaceae</taxon>
        <taxon>Rubioideae</taxon>
        <taxon>Spermacoceae</taxon>
        <taxon>Hedyotis-Oldenlandia complex</taxon>
        <taxon>Oldenlandia</taxon>
    </lineage>
</organism>
<accession>A0AAV1D5N6</accession>
<dbReference type="EMBL" id="OX459121">
    <property type="protein sequence ID" value="CAI9102908.1"/>
    <property type="molecule type" value="Genomic_DNA"/>
</dbReference>
<evidence type="ECO:0000313" key="3">
    <source>
        <dbReference type="Proteomes" id="UP001161247"/>
    </source>
</evidence>